<dbReference type="Gene3D" id="3.40.50.10140">
    <property type="entry name" value="Toll/interleukin-1 receptor homology (TIR) domain"/>
    <property type="match status" value="1"/>
</dbReference>
<dbReference type="Proteomes" id="UP000268033">
    <property type="component" value="Unassembled WGS sequence"/>
</dbReference>
<protein>
    <submittedName>
        <fullName evidence="1">Uncharacterized protein</fullName>
    </submittedName>
</protein>
<organism evidence="1 2">
    <name type="scientific">Gallaecimonas pentaromativorans</name>
    <dbReference type="NCBI Taxonomy" id="584787"/>
    <lineage>
        <taxon>Bacteria</taxon>
        <taxon>Pseudomonadati</taxon>
        <taxon>Pseudomonadota</taxon>
        <taxon>Gammaproteobacteria</taxon>
        <taxon>Enterobacterales</taxon>
        <taxon>Gallaecimonadaceae</taxon>
        <taxon>Gallaecimonas</taxon>
    </lineage>
</organism>
<accession>A0A3N1PZT6</accession>
<reference evidence="1 2" key="1">
    <citation type="submission" date="2018-11" db="EMBL/GenBank/DDBJ databases">
        <title>Genomic Encyclopedia of Type Strains, Phase IV (KMG-IV): sequencing the most valuable type-strain genomes for metagenomic binning, comparative biology and taxonomic classification.</title>
        <authorList>
            <person name="Goeker M."/>
        </authorList>
    </citation>
    <scope>NUCLEOTIDE SEQUENCE [LARGE SCALE GENOMIC DNA]</scope>
    <source>
        <strain evidence="1 2">DSM 21945</strain>
    </source>
</reference>
<dbReference type="AlphaFoldDB" id="A0A3N1PZT6"/>
<comment type="caution">
    <text evidence="1">The sequence shown here is derived from an EMBL/GenBank/DDBJ whole genome shotgun (WGS) entry which is preliminary data.</text>
</comment>
<dbReference type="EMBL" id="RJUL01000002">
    <property type="protein sequence ID" value="ROQ30086.1"/>
    <property type="molecule type" value="Genomic_DNA"/>
</dbReference>
<proteinExistence type="predicted"/>
<name>A0A3N1PZT6_9GAMM</name>
<evidence type="ECO:0000313" key="2">
    <source>
        <dbReference type="Proteomes" id="UP000268033"/>
    </source>
</evidence>
<dbReference type="InterPro" id="IPR035897">
    <property type="entry name" value="Toll_tir_struct_dom_sf"/>
</dbReference>
<keyword evidence="2" id="KW-1185">Reference proteome</keyword>
<gene>
    <name evidence="1" type="ORF">EDC28_102479</name>
</gene>
<dbReference type="STRING" id="584787.GCA_001247655_00503"/>
<sequence length="244" mass="27916">MDITLTQDKDINMPLPQDCPTLLDPVLLQRAQALQQQHGVTHVTLSFGARNGGAYFARWLRYQIMQRKNWQQVNSVYLDTECLKMVPGTQTTVVDAARPWLVGVASMNGGWKEYYRHAVATSQCMIFVATPEWSNSPFCNMERRYFIYENARRRRLHLPALHGIELVINNHHINIPGAVTIKATKEDVETRYQERHQVTHRANPAAAARFGVALRQTELPQNHNFRGNYTIAGQPLITLFNHLA</sequence>
<evidence type="ECO:0000313" key="1">
    <source>
        <dbReference type="EMBL" id="ROQ30086.1"/>
    </source>
</evidence>